<dbReference type="PANTHER" id="PTHR33048:SF96">
    <property type="entry name" value="INTEGRAL MEMBRANE PROTEIN"/>
    <property type="match status" value="1"/>
</dbReference>
<feature type="transmembrane region" description="Helical" evidence="2">
    <location>
        <begin position="97"/>
        <end position="124"/>
    </location>
</feature>
<dbReference type="AlphaFoldDB" id="A0A0B8N2I6"/>
<evidence type="ECO:0000256" key="1">
    <source>
        <dbReference type="SAM" id="MobiDB-lite"/>
    </source>
</evidence>
<keyword evidence="2" id="KW-0472">Membrane</keyword>
<feature type="transmembrane region" description="Helical" evidence="2">
    <location>
        <begin position="51"/>
        <end position="69"/>
    </location>
</feature>
<organism evidence="3 4">
    <name type="scientific">Talaromyces pinophilus</name>
    <name type="common">Penicillium pinophilum</name>
    <dbReference type="NCBI Taxonomy" id="128442"/>
    <lineage>
        <taxon>Eukaryota</taxon>
        <taxon>Fungi</taxon>
        <taxon>Dikarya</taxon>
        <taxon>Ascomycota</taxon>
        <taxon>Pezizomycotina</taxon>
        <taxon>Eurotiomycetes</taxon>
        <taxon>Eurotiomycetidae</taxon>
        <taxon>Eurotiales</taxon>
        <taxon>Trichocomaceae</taxon>
        <taxon>Talaromyces</taxon>
        <taxon>Talaromyces sect. Talaromyces</taxon>
    </lineage>
</organism>
<feature type="compositionally biased region" description="Basic and acidic residues" evidence="1">
    <location>
        <begin position="329"/>
        <end position="338"/>
    </location>
</feature>
<evidence type="ECO:0000313" key="3">
    <source>
        <dbReference type="EMBL" id="GAM43416.1"/>
    </source>
</evidence>
<feature type="region of interest" description="Disordered" evidence="1">
    <location>
        <begin position="297"/>
        <end position="338"/>
    </location>
</feature>
<keyword evidence="2" id="KW-0812">Transmembrane</keyword>
<reference evidence="4" key="1">
    <citation type="journal article" date="2015" name="Genome Announc.">
        <title>Draft genome sequence of Talaromyces cellulolyticus strain Y-94, a source of lignocellulosic biomass-degrading enzymes.</title>
        <authorList>
            <person name="Fujii T."/>
            <person name="Koike H."/>
            <person name="Sawayama S."/>
            <person name="Yano S."/>
            <person name="Inoue H."/>
        </authorList>
    </citation>
    <scope>NUCLEOTIDE SEQUENCE [LARGE SCALE GENOMIC DNA]</scope>
    <source>
        <strain evidence="4">Y-94</strain>
    </source>
</reference>
<evidence type="ECO:0000313" key="4">
    <source>
        <dbReference type="Proteomes" id="UP000053095"/>
    </source>
</evidence>
<name>A0A0B8N2I6_TALPI</name>
<feature type="compositionally biased region" description="Basic and acidic residues" evidence="1">
    <location>
        <begin position="205"/>
        <end position="217"/>
    </location>
</feature>
<feature type="compositionally biased region" description="Low complexity" evidence="1">
    <location>
        <begin position="305"/>
        <end position="319"/>
    </location>
</feature>
<evidence type="ECO:0008006" key="5">
    <source>
        <dbReference type="Google" id="ProtNLM"/>
    </source>
</evidence>
<dbReference type="Proteomes" id="UP000053095">
    <property type="component" value="Unassembled WGS sequence"/>
</dbReference>
<feature type="compositionally biased region" description="Polar residues" evidence="1">
    <location>
        <begin position="242"/>
        <end position="273"/>
    </location>
</feature>
<dbReference type="InterPro" id="IPR052337">
    <property type="entry name" value="SAT4-like"/>
</dbReference>
<feature type="transmembrane region" description="Helical" evidence="2">
    <location>
        <begin position="136"/>
        <end position="154"/>
    </location>
</feature>
<gene>
    <name evidence="3" type="ORF">TCE0_050r18210</name>
</gene>
<keyword evidence="4" id="KW-1185">Reference proteome</keyword>
<evidence type="ECO:0000256" key="2">
    <source>
        <dbReference type="SAM" id="Phobius"/>
    </source>
</evidence>
<keyword evidence="2" id="KW-1133">Transmembrane helix</keyword>
<dbReference type="EMBL" id="DF933846">
    <property type="protein sequence ID" value="GAM43416.1"/>
    <property type="molecule type" value="Genomic_DNA"/>
</dbReference>
<feature type="compositionally biased region" description="Polar residues" evidence="1">
    <location>
        <begin position="218"/>
        <end position="227"/>
    </location>
</feature>
<feature type="region of interest" description="Disordered" evidence="1">
    <location>
        <begin position="203"/>
        <end position="280"/>
    </location>
</feature>
<proteinExistence type="predicted"/>
<protein>
    <recommendedName>
        <fullName evidence="5">Integral membrane protein</fullName>
    </recommendedName>
</protein>
<accession>A0A0B8N2I6</accession>
<feature type="transmembrane region" description="Helical" evidence="2">
    <location>
        <begin position="174"/>
        <end position="197"/>
    </location>
</feature>
<dbReference type="PANTHER" id="PTHR33048">
    <property type="entry name" value="PTH11-LIKE INTEGRAL MEMBRANE PROTEIN (AFU_ORTHOLOGUE AFUA_5G11245)"/>
    <property type="match status" value="1"/>
</dbReference>
<sequence>MTTAQDEINGSDTIPTVLLILTCILTASSISSTILRCLARAAAQRIFSWDDWLILITTALLIARTGSQIHGVQVYTRSVRSSVLSTSSAELLMEEEWITHVLSFPTILCSILFDTIFTLVPLGIMYVSKLQVRDKIMMCALAAMGCLVTASAIVESSMMDDISRASLGQAFKAVIFANIELHVGMVAINAACGYHVYSTSRHSRRVSDASKTEDENNRLNGGNVSTHSEIEHQADLDDASSETKINPPSLHTTYTSNTSNHIKSTTTTRSSTVAGHDNSPIFPSPLSLLRSLSKRKNLPPPTLLPPFASSSSSSQSQPQNHYQLHTYPRHNDDDIDRPTPNEIIAYDVTDTIPLQDSIQKVTEYVVVSTRLSQASSVCPPGNGNWFINGRLP</sequence>
<feature type="transmembrane region" description="Helical" evidence="2">
    <location>
        <begin position="17"/>
        <end position="39"/>
    </location>
</feature>